<dbReference type="PANTHER" id="PTHR30587:SF2">
    <property type="entry name" value="SURFACE PRESENTATION OF ANTIGENS PROTEIN SPAP"/>
    <property type="match status" value="1"/>
</dbReference>
<keyword evidence="4 7" id="KW-0812">Transmembrane</keyword>
<name>A0A249W0Y2_VIBPH</name>
<evidence type="ECO:0000256" key="7">
    <source>
        <dbReference type="SAM" id="Phobius"/>
    </source>
</evidence>
<dbReference type="Proteomes" id="UP000191946">
    <property type="component" value="Unassembled WGS sequence"/>
</dbReference>
<comment type="similarity">
    <text evidence="2">Belongs to the FliP/MopC/SpaP family.</text>
</comment>
<reference evidence="8" key="2">
    <citation type="submission" date="2017-09" db="EMBL/GenBank/DDBJ databases">
        <authorList>
            <person name="Ehlers B."/>
            <person name="Leendertz F.H."/>
        </authorList>
    </citation>
    <scope>NUCLEOTIDE SEQUENCE</scope>
    <source>
        <strain evidence="8">MAVP-26</strain>
    </source>
</reference>
<dbReference type="AlphaFoldDB" id="A0A249W0Y2"/>
<dbReference type="GO" id="GO:0005886">
    <property type="term" value="C:plasma membrane"/>
    <property type="evidence" value="ECO:0007669"/>
    <property type="project" value="UniProtKB-SubCell"/>
</dbReference>
<keyword evidence="10" id="KW-1185">Reference proteome</keyword>
<sequence length="229" mass="25612">MVELLSPHNAYVGVNLVMLLVLVLLSAVFFICFSGFVKYSIVLNIIKNAVGTQQIPPAIVVNLLAALMALNSVWPEVKPGIERVKPYFSSQHRLEDSLEPSASVSSEELPKNVTMFTLVSNLFEFFPEVLKIAEDKTNKLTSEIDIPLHFDEENQTFKFFIGSLIYDLYKGFELGLKLYIVFVSIDFLIAVILSGVGMTMLSPTVISTPVKLAVFYFSDSWTILFKALE</sequence>
<evidence type="ECO:0000256" key="2">
    <source>
        <dbReference type="ARBA" id="ARBA00006257"/>
    </source>
</evidence>
<feature type="transmembrane region" description="Helical" evidence="7">
    <location>
        <begin position="178"/>
        <end position="201"/>
    </location>
</feature>
<dbReference type="PANTHER" id="PTHR30587">
    <property type="entry name" value="FLAGELLAR BIOSYNTHETIC PROTEIN FLIP"/>
    <property type="match status" value="1"/>
</dbReference>
<evidence type="ECO:0000256" key="4">
    <source>
        <dbReference type="ARBA" id="ARBA00022692"/>
    </source>
</evidence>
<keyword evidence="3" id="KW-1003">Cell membrane</keyword>
<evidence type="ECO:0000256" key="5">
    <source>
        <dbReference type="ARBA" id="ARBA00022989"/>
    </source>
</evidence>
<evidence type="ECO:0000256" key="6">
    <source>
        <dbReference type="ARBA" id="ARBA00023136"/>
    </source>
</evidence>
<dbReference type="EMBL" id="CP023247">
    <property type="protein sequence ID" value="ASZ50224.1"/>
    <property type="molecule type" value="Genomic_DNA"/>
</dbReference>
<protein>
    <submittedName>
        <fullName evidence="8">EscR/YscR/HrcR family type III secretion system export apparatus protein</fullName>
    </submittedName>
    <submittedName>
        <fullName evidence="9">Type III secretion system protein</fullName>
    </submittedName>
</protein>
<comment type="subcellular location">
    <subcellularLocation>
        <location evidence="1">Cell membrane</location>
        <topology evidence="1">Multi-pass membrane protein</topology>
    </subcellularLocation>
</comment>
<dbReference type="GO" id="GO:0009306">
    <property type="term" value="P:protein secretion"/>
    <property type="evidence" value="ECO:0007669"/>
    <property type="project" value="InterPro"/>
</dbReference>
<dbReference type="RefSeq" id="WP_005499528.1">
    <property type="nucleotide sequence ID" value="NZ_CP023247.2"/>
</dbReference>
<dbReference type="EMBL" id="LHQV01000003">
    <property type="protein sequence ID" value="OQK04076.1"/>
    <property type="molecule type" value="Genomic_DNA"/>
</dbReference>
<dbReference type="NCBIfam" id="NF009438">
    <property type="entry name" value="PRK12797.1"/>
    <property type="match status" value="1"/>
</dbReference>
<proteinExistence type="inferred from homology"/>
<keyword evidence="5 7" id="KW-1133">Transmembrane helix</keyword>
<evidence type="ECO:0000313" key="9">
    <source>
        <dbReference type="EMBL" id="OQK04076.1"/>
    </source>
</evidence>
<keyword evidence="6 7" id="KW-0472">Membrane</keyword>
<dbReference type="PRINTS" id="PR01302">
    <property type="entry name" value="TYPE3IMPPROT"/>
</dbReference>
<evidence type="ECO:0000256" key="1">
    <source>
        <dbReference type="ARBA" id="ARBA00004651"/>
    </source>
</evidence>
<organism evidence="8">
    <name type="scientific">Vibrio parahaemolyticus</name>
    <dbReference type="NCBI Taxonomy" id="670"/>
    <lineage>
        <taxon>Bacteria</taxon>
        <taxon>Pseudomonadati</taxon>
        <taxon>Pseudomonadota</taxon>
        <taxon>Gammaproteobacteria</taxon>
        <taxon>Vibrionales</taxon>
        <taxon>Vibrionaceae</taxon>
        <taxon>Vibrio</taxon>
    </lineage>
</organism>
<accession>A0A249W0Y2</accession>
<evidence type="ECO:0000313" key="8">
    <source>
        <dbReference type="EMBL" id="ASZ50224.1"/>
    </source>
</evidence>
<reference evidence="9 10" key="1">
    <citation type="submission" date="2015-08" db="EMBL/GenBank/DDBJ databases">
        <title>Draft Genome Sequences of Vibrio parahaemolyticus Strains.</title>
        <authorList>
            <person name="Gonzalez-Escalona N."/>
            <person name="DePaola A."/>
        </authorList>
    </citation>
    <scope>NUCLEOTIDE SEQUENCE [LARGE SCALE GENOMIC DNA]</scope>
    <source>
        <strain evidence="9 10">CFSAN001621</strain>
    </source>
</reference>
<gene>
    <name evidence="9" type="ORF">AKG60_02510</name>
    <name evidence="8" type="ORF">YA91_06435</name>
</gene>
<evidence type="ECO:0000313" key="10">
    <source>
        <dbReference type="Proteomes" id="UP000191946"/>
    </source>
</evidence>
<dbReference type="Pfam" id="PF00813">
    <property type="entry name" value="FliP"/>
    <property type="match status" value="1"/>
</dbReference>
<dbReference type="InterPro" id="IPR005838">
    <property type="entry name" value="T3SS_IM_P"/>
</dbReference>
<evidence type="ECO:0000256" key="3">
    <source>
        <dbReference type="ARBA" id="ARBA00022475"/>
    </source>
</evidence>
<feature type="transmembrane region" description="Helical" evidence="7">
    <location>
        <begin position="12"/>
        <end position="37"/>
    </location>
</feature>